<name>A0A8T4C612_9ARCH</name>
<dbReference type="AlphaFoldDB" id="A0A8T4C612"/>
<evidence type="ECO:0008006" key="3">
    <source>
        <dbReference type="Google" id="ProtNLM"/>
    </source>
</evidence>
<organism evidence="1 2">
    <name type="scientific">Candidatus Iainarchaeum sp</name>
    <dbReference type="NCBI Taxonomy" id="3101447"/>
    <lineage>
        <taxon>Archaea</taxon>
        <taxon>Candidatus Iainarchaeota</taxon>
        <taxon>Candidatus Iainarchaeia</taxon>
        <taxon>Candidatus Iainarchaeales</taxon>
        <taxon>Candidatus Iainarchaeaceae</taxon>
        <taxon>Candidatus Iainarchaeum</taxon>
    </lineage>
</organism>
<proteinExistence type="predicted"/>
<reference evidence="1" key="1">
    <citation type="submission" date="2019-03" db="EMBL/GenBank/DDBJ databases">
        <title>Lake Tanganyika Metagenome-Assembled Genomes (MAGs).</title>
        <authorList>
            <person name="Tran P."/>
        </authorList>
    </citation>
    <scope>NUCLEOTIDE SEQUENCE</scope>
    <source>
        <strain evidence="1">M_DeepCast_50m_m2_156</strain>
    </source>
</reference>
<dbReference type="InterPro" id="IPR029044">
    <property type="entry name" value="Nucleotide-diphossugar_trans"/>
</dbReference>
<sequence>MKADSLDEFLRGISKLSYPNFDVIIEDNSSSPSYANRLKDYAADWEKKHPGRSFRVVHSGYISEYARDRVVNGRNIIRSIVLNENYDYFFSLEQDVVPPNNIIEELLESKKDVVSGVYFTKKFTPMDKKYVFMAGIAAETTNPVSEKNLILQPIGIDFLFPTRVAEVMYCGLGCVLISRRVLEKITFRYEKLHKAWDDIFFLYGLT</sequence>
<dbReference type="Proteomes" id="UP000774699">
    <property type="component" value="Unassembled WGS sequence"/>
</dbReference>
<accession>A0A8T4C612</accession>
<protein>
    <recommendedName>
        <fullName evidence="3">Glycosyltransferase 2-like domain-containing protein</fullName>
    </recommendedName>
</protein>
<dbReference type="SUPFAM" id="SSF53448">
    <property type="entry name" value="Nucleotide-diphospho-sugar transferases"/>
    <property type="match status" value="1"/>
</dbReference>
<comment type="caution">
    <text evidence="1">The sequence shown here is derived from an EMBL/GenBank/DDBJ whole genome shotgun (WGS) entry which is preliminary data.</text>
</comment>
<dbReference type="Gene3D" id="3.90.550.10">
    <property type="entry name" value="Spore Coat Polysaccharide Biosynthesis Protein SpsA, Chain A"/>
    <property type="match status" value="1"/>
</dbReference>
<evidence type="ECO:0000313" key="1">
    <source>
        <dbReference type="EMBL" id="MBM3281962.1"/>
    </source>
</evidence>
<dbReference type="EMBL" id="VGJJ01000005">
    <property type="protein sequence ID" value="MBM3281962.1"/>
    <property type="molecule type" value="Genomic_DNA"/>
</dbReference>
<gene>
    <name evidence="1" type="ORF">FJY86_01300</name>
</gene>
<evidence type="ECO:0000313" key="2">
    <source>
        <dbReference type="Proteomes" id="UP000774699"/>
    </source>
</evidence>